<keyword evidence="10" id="KW-1185">Reference proteome</keyword>
<evidence type="ECO:0000256" key="6">
    <source>
        <dbReference type="ARBA" id="ARBA00023242"/>
    </source>
</evidence>
<dbReference type="SUPFAM" id="SSF57667">
    <property type="entry name" value="beta-beta-alpha zinc fingers"/>
    <property type="match status" value="2"/>
</dbReference>
<dbReference type="Gene3D" id="3.30.160.60">
    <property type="entry name" value="Classic Zinc Finger"/>
    <property type="match status" value="2"/>
</dbReference>
<keyword evidence="5" id="KW-0862">Zinc</keyword>
<evidence type="ECO:0000256" key="5">
    <source>
        <dbReference type="ARBA" id="ARBA00022833"/>
    </source>
</evidence>
<dbReference type="GO" id="GO:0008270">
    <property type="term" value="F:zinc ion binding"/>
    <property type="evidence" value="ECO:0007669"/>
    <property type="project" value="UniProtKB-KW"/>
</dbReference>
<name>A0A075A699_OPIVI</name>
<comment type="subcellular location">
    <subcellularLocation>
        <location evidence="1">Nucleus</location>
    </subcellularLocation>
</comment>
<keyword evidence="2" id="KW-0479">Metal-binding</keyword>
<dbReference type="EMBL" id="KL596650">
    <property type="protein sequence ID" value="KER31135.1"/>
    <property type="molecule type" value="Genomic_DNA"/>
</dbReference>
<evidence type="ECO:0000256" key="3">
    <source>
        <dbReference type="ARBA" id="ARBA00022737"/>
    </source>
</evidence>
<proteinExistence type="predicted"/>
<keyword evidence="4 7" id="KW-0863">Zinc-finger</keyword>
<dbReference type="GeneID" id="20316769"/>
<dbReference type="PANTHER" id="PTHR24376">
    <property type="entry name" value="ZINC FINGER PROTEIN"/>
    <property type="match status" value="1"/>
</dbReference>
<dbReference type="RefSeq" id="XP_009165124.1">
    <property type="nucleotide sequence ID" value="XM_009166860.1"/>
</dbReference>
<dbReference type="FunFam" id="3.30.160.60:FF:000100">
    <property type="entry name" value="Zinc finger 45-like"/>
    <property type="match status" value="1"/>
</dbReference>
<dbReference type="PROSITE" id="PS50157">
    <property type="entry name" value="ZINC_FINGER_C2H2_2"/>
    <property type="match status" value="4"/>
</dbReference>
<dbReference type="CTD" id="20316769"/>
<evidence type="ECO:0000313" key="10">
    <source>
        <dbReference type="Proteomes" id="UP000054324"/>
    </source>
</evidence>
<dbReference type="OrthoDB" id="6243993at2759"/>
<dbReference type="InterPro" id="IPR036236">
    <property type="entry name" value="Znf_C2H2_sf"/>
</dbReference>
<dbReference type="GO" id="GO:0001228">
    <property type="term" value="F:DNA-binding transcription activator activity, RNA polymerase II-specific"/>
    <property type="evidence" value="ECO:0007669"/>
    <property type="project" value="TreeGrafter"/>
</dbReference>
<dbReference type="PROSITE" id="PS00028">
    <property type="entry name" value="ZINC_FINGER_C2H2_1"/>
    <property type="match status" value="4"/>
</dbReference>
<feature type="domain" description="C2H2-type" evidence="8">
    <location>
        <begin position="100"/>
        <end position="128"/>
    </location>
</feature>
<evidence type="ECO:0000256" key="1">
    <source>
        <dbReference type="ARBA" id="ARBA00004123"/>
    </source>
</evidence>
<dbReference type="GO" id="GO:0005634">
    <property type="term" value="C:nucleus"/>
    <property type="evidence" value="ECO:0007669"/>
    <property type="project" value="UniProtKB-SubCell"/>
</dbReference>
<evidence type="ECO:0000256" key="7">
    <source>
        <dbReference type="PROSITE-ProRule" id="PRU00042"/>
    </source>
</evidence>
<reference evidence="9 10" key="1">
    <citation type="submission" date="2013-11" db="EMBL/GenBank/DDBJ databases">
        <title>Opisthorchis viverrini - life in the bile duct.</title>
        <authorList>
            <person name="Young N.D."/>
            <person name="Nagarajan N."/>
            <person name="Lin S.J."/>
            <person name="Korhonen P.K."/>
            <person name="Jex A.R."/>
            <person name="Hall R.S."/>
            <person name="Safavi-Hemami H."/>
            <person name="Kaewkong W."/>
            <person name="Bertrand D."/>
            <person name="Gao S."/>
            <person name="Seet Q."/>
            <person name="Wongkham S."/>
            <person name="Teh B.T."/>
            <person name="Wongkham C."/>
            <person name="Intapan P.M."/>
            <person name="Maleewong W."/>
            <person name="Yang X."/>
            <person name="Hu M."/>
            <person name="Wang Z."/>
            <person name="Hofmann A."/>
            <person name="Sternberg P.W."/>
            <person name="Tan P."/>
            <person name="Wang J."/>
            <person name="Gasser R.B."/>
        </authorList>
    </citation>
    <scope>NUCLEOTIDE SEQUENCE [LARGE SCALE GENOMIC DNA]</scope>
</reference>
<evidence type="ECO:0000256" key="4">
    <source>
        <dbReference type="ARBA" id="ARBA00022771"/>
    </source>
</evidence>
<dbReference type="KEGG" id="ovi:T265_02581"/>
<feature type="domain" description="C2H2-type" evidence="8">
    <location>
        <begin position="129"/>
        <end position="157"/>
    </location>
</feature>
<dbReference type="Pfam" id="PF00096">
    <property type="entry name" value="zf-C2H2"/>
    <property type="match status" value="2"/>
</dbReference>
<keyword evidence="6" id="KW-0539">Nucleus</keyword>
<dbReference type="SMART" id="SM00355">
    <property type="entry name" value="ZnF_C2H2"/>
    <property type="match status" value="4"/>
</dbReference>
<organism evidence="9 10">
    <name type="scientific">Opisthorchis viverrini</name>
    <name type="common">Southeast Asian liver fluke</name>
    <dbReference type="NCBI Taxonomy" id="6198"/>
    <lineage>
        <taxon>Eukaryota</taxon>
        <taxon>Metazoa</taxon>
        <taxon>Spiralia</taxon>
        <taxon>Lophotrochozoa</taxon>
        <taxon>Platyhelminthes</taxon>
        <taxon>Trematoda</taxon>
        <taxon>Digenea</taxon>
        <taxon>Opisthorchiida</taxon>
        <taxon>Opisthorchiata</taxon>
        <taxon>Opisthorchiidae</taxon>
        <taxon>Opisthorchis</taxon>
    </lineage>
</organism>
<feature type="domain" description="C2H2-type" evidence="8">
    <location>
        <begin position="158"/>
        <end position="181"/>
    </location>
</feature>
<dbReference type="PANTHER" id="PTHR24376:SF235">
    <property type="entry name" value="C2H2-TYPE DOMAIN-CONTAINING PROTEIN"/>
    <property type="match status" value="1"/>
</dbReference>
<dbReference type="AlphaFoldDB" id="A0A075A699"/>
<evidence type="ECO:0000313" key="9">
    <source>
        <dbReference type="EMBL" id="KER31135.1"/>
    </source>
</evidence>
<dbReference type="InterPro" id="IPR013087">
    <property type="entry name" value="Znf_C2H2_type"/>
</dbReference>
<dbReference type="GO" id="GO:0000978">
    <property type="term" value="F:RNA polymerase II cis-regulatory region sequence-specific DNA binding"/>
    <property type="evidence" value="ECO:0007669"/>
    <property type="project" value="TreeGrafter"/>
</dbReference>
<evidence type="ECO:0000256" key="2">
    <source>
        <dbReference type="ARBA" id="ARBA00022723"/>
    </source>
</evidence>
<feature type="domain" description="C2H2-type" evidence="8">
    <location>
        <begin position="33"/>
        <end position="56"/>
    </location>
</feature>
<keyword evidence="3" id="KW-0677">Repeat</keyword>
<dbReference type="Proteomes" id="UP000054324">
    <property type="component" value="Unassembled WGS sequence"/>
</dbReference>
<evidence type="ECO:0000259" key="8">
    <source>
        <dbReference type="PROSITE" id="PS50157"/>
    </source>
</evidence>
<sequence length="379" mass="41954">MMNTLLDNVSFGHGSETCASLTDGDDVQDEQFSLCCLCGMSFTTIRSLHLHIRVVHQEVADAFEFPFSLDTSSRNDNDIPSSSIELQSLSESSARPGQSASCEICKKCFPGQASLRVHNESMHLGNKNPQCTICLKKFSTLSYLRMHIATVHEGVKAHSCSICDKSYTQKHSLKKHQITAHPDYFISMEDASPSHGPQNRRTPHTVTAAYTYNAVSLLRGLYSSDSRTLYQISHSHLSLKPCFPSLLMFVVFPKHAYPTLCTSSRLGRAQMFHILPPQVFCDPGSAESASLDWIPVNSLLCAVSCLTRLRSMQIDAVNCVYFSHQHTPQHCSSETKEDGFCQYLSRLIQPARKTDRIILAGDMNAGGGRRSPEEAQLGG</sequence>
<accession>A0A075A699</accession>
<gene>
    <name evidence="9" type="ORF">T265_02581</name>
</gene>
<dbReference type="STRING" id="6198.A0A075A699"/>
<protein>
    <recommendedName>
        <fullName evidence="8">C2H2-type domain-containing protein</fullName>
    </recommendedName>
</protein>